<keyword evidence="2" id="KW-1185">Reference proteome</keyword>
<evidence type="ECO:0000313" key="1">
    <source>
        <dbReference type="EMBL" id="GEO97572.1"/>
    </source>
</evidence>
<reference evidence="1 2" key="1">
    <citation type="submission" date="2019-07" db="EMBL/GenBank/DDBJ databases">
        <title>Whole genome shotgun sequence of Kocuria turfanensis NBRC 107627.</title>
        <authorList>
            <person name="Hosoyama A."/>
            <person name="Uohara A."/>
            <person name="Ohji S."/>
            <person name="Ichikawa N."/>
        </authorList>
    </citation>
    <scope>NUCLEOTIDE SEQUENCE [LARGE SCALE GENOMIC DNA]</scope>
    <source>
        <strain evidence="1 2">NBRC 107627</strain>
    </source>
</reference>
<dbReference type="InterPro" id="IPR010982">
    <property type="entry name" value="Lambda_DNA-bd_dom_sf"/>
</dbReference>
<dbReference type="AlphaFoldDB" id="A0A512IIT5"/>
<protein>
    <submittedName>
        <fullName evidence="1">Uncharacterized protein</fullName>
    </submittedName>
</protein>
<accession>A0A512IIT5</accession>
<comment type="caution">
    <text evidence="1">The sequence shown here is derived from an EMBL/GenBank/DDBJ whole genome shotgun (WGS) entry which is preliminary data.</text>
</comment>
<name>A0A512IIT5_9MICC</name>
<gene>
    <name evidence="1" type="ORF">KTU01_36950</name>
</gene>
<organism evidence="1 2">
    <name type="scientific">Kocuria turfanensis</name>
    <dbReference type="NCBI Taxonomy" id="388357"/>
    <lineage>
        <taxon>Bacteria</taxon>
        <taxon>Bacillati</taxon>
        <taxon>Actinomycetota</taxon>
        <taxon>Actinomycetes</taxon>
        <taxon>Micrococcales</taxon>
        <taxon>Micrococcaceae</taxon>
        <taxon>Kocuria</taxon>
    </lineage>
</organism>
<evidence type="ECO:0000313" key="2">
    <source>
        <dbReference type="Proteomes" id="UP000321103"/>
    </source>
</evidence>
<dbReference type="Gene3D" id="1.10.260.40">
    <property type="entry name" value="lambda repressor-like DNA-binding domains"/>
    <property type="match status" value="1"/>
</dbReference>
<dbReference type="EMBL" id="BJZS01000155">
    <property type="protein sequence ID" value="GEO97572.1"/>
    <property type="molecule type" value="Genomic_DNA"/>
</dbReference>
<dbReference type="GO" id="GO:0003677">
    <property type="term" value="F:DNA binding"/>
    <property type="evidence" value="ECO:0007669"/>
    <property type="project" value="InterPro"/>
</dbReference>
<dbReference type="RefSeq" id="WP_062737502.1">
    <property type="nucleotide sequence ID" value="NZ_BJZS01000155.1"/>
</dbReference>
<dbReference type="Proteomes" id="UP000321103">
    <property type="component" value="Unassembled WGS sequence"/>
</dbReference>
<proteinExistence type="predicted"/>
<sequence>MEQDERTPQQVLANKVNLLLDALPGEDGKPLNFPAIQAGLRERGVALGRTKWYYLTTGHPALRTDRELLSAIADLFGVDPGFLLHEDGPLPDQIERELNMIISMRRAQVRDFAMRALGDIDPAGLQAILDVIEKNEKSSADETPQ</sequence>